<dbReference type="RefSeq" id="WP_378970868.1">
    <property type="nucleotide sequence ID" value="NZ_JBHTBJ010000015.1"/>
</dbReference>
<name>A0ABW2HXH4_9ACTN</name>
<comment type="caution">
    <text evidence="2">The sequence shown here is derived from an EMBL/GenBank/DDBJ whole genome shotgun (WGS) entry which is preliminary data.</text>
</comment>
<evidence type="ECO:0000313" key="3">
    <source>
        <dbReference type="Proteomes" id="UP001596548"/>
    </source>
</evidence>
<accession>A0ABW2HXH4</accession>
<feature type="region of interest" description="Disordered" evidence="1">
    <location>
        <begin position="1"/>
        <end position="33"/>
    </location>
</feature>
<sequence length="150" mass="16231">MTGGFVLGERHRNQVAAPDDGTGSTPEPAETSWVEPAKDCPAEAIDFAAREKLPTDLKQIFKVVTVNGTTVWICRDGAGSLYYQSKTGGVDAPLVQGKNGLFLDRVVRDGDNAYEATASNGNTFLINTRRLEVRFADGRTPQINTVETVE</sequence>
<keyword evidence="3" id="KW-1185">Reference proteome</keyword>
<organism evidence="2 3">
    <name type="scientific">Paractinoplanes rhizophilus</name>
    <dbReference type="NCBI Taxonomy" id="1416877"/>
    <lineage>
        <taxon>Bacteria</taxon>
        <taxon>Bacillati</taxon>
        <taxon>Actinomycetota</taxon>
        <taxon>Actinomycetes</taxon>
        <taxon>Micromonosporales</taxon>
        <taxon>Micromonosporaceae</taxon>
        <taxon>Paractinoplanes</taxon>
    </lineage>
</organism>
<reference evidence="3" key="1">
    <citation type="journal article" date="2019" name="Int. J. Syst. Evol. Microbiol.">
        <title>The Global Catalogue of Microorganisms (GCM) 10K type strain sequencing project: providing services to taxonomists for standard genome sequencing and annotation.</title>
        <authorList>
            <consortium name="The Broad Institute Genomics Platform"/>
            <consortium name="The Broad Institute Genome Sequencing Center for Infectious Disease"/>
            <person name="Wu L."/>
            <person name="Ma J."/>
        </authorList>
    </citation>
    <scope>NUCLEOTIDE SEQUENCE [LARGE SCALE GENOMIC DNA]</scope>
    <source>
        <strain evidence="3">XZYJT-10</strain>
    </source>
</reference>
<proteinExistence type="predicted"/>
<evidence type="ECO:0000313" key="2">
    <source>
        <dbReference type="EMBL" id="MFC7276476.1"/>
    </source>
</evidence>
<dbReference type="Proteomes" id="UP001596548">
    <property type="component" value="Unassembled WGS sequence"/>
</dbReference>
<gene>
    <name evidence="2" type="ORF">ACFQS1_20990</name>
</gene>
<dbReference type="EMBL" id="JBHTBJ010000015">
    <property type="protein sequence ID" value="MFC7276476.1"/>
    <property type="molecule type" value="Genomic_DNA"/>
</dbReference>
<protein>
    <submittedName>
        <fullName evidence="2">Uncharacterized protein</fullName>
    </submittedName>
</protein>
<evidence type="ECO:0000256" key="1">
    <source>
        <dbReference type="SAM" id="MobiDB-lite"/>
    </source>
</evidence>